<evidence type="ECO:0000256" key="7">
    <source>
        <dbReference type="ARBA" id="ARBA00022898"/>
    </source>
</evidence>
<protein>
    <recommendedName>
        <fullName evidence="4">cysteine desulfurase</fullName>
        <ecNumber evidence="4">2.8.1.7</ecNumber>
    </recommendedName>
</protein>
<dbReference type="InterPro" id="IPR015421">
    <property type="entry name" value="PyrdxlP-dep_Trfase_major"/>
</dbReference>
<evidence type="ECO:0000313" key="13">
    <source>
        <dbReference type="EMBL" id="MBU3850628.1"/>
    </source>
</evidence>
<evidence type="ECO:0000256" key="1">
    <source>
        <dbReference type="ARBA" id="ARBA00001933"/>
    </source>
</evidence>
<dbReference type="InterPro" id="IPR015422">
    <property type="entry name" value="PyrdxlP-dep_Trfase_small"/>
</dbReference>
<dbReference type="InterPro" id="IPR000192">
    <property type="entry name" value="Aminotrans_V_dom"/>
</dbReference>
<keyword evidence="7" id="KW-0663">Pyridoxal phosphate</keyword>
<evidence type="ECO:0000256" key="11">
    <source>
        <dbReference type="RuleBase" id="RU004504"/>
    </source>
</evidence>
<dbReference type="PANTHER" id="PTHR11601">
    <property type="entry name" value="CYSTEINE DESULFURYLASE FAMILY MEMBER"/>
    <property type="match status" value="1"/>
</dbReference>
<dbReference type="InterPro" id="IPR015424">
    <property type="entry name" value="PyrdxlP-dep_Trfase"/>
</dbReference>
<dbReference type="Pfam" id="PF00266">
    <property type="entry name" value="Aminotran_5"/>
    <property type="match status" value="1"/>
</dbReference>
<dbReference type="PANTHER" id="PTHR11601:SF34">
    <property type="entry name" value="CYSTEINE DESULFURASE"/>
    <property type="match status" value="1"/>
</dbReference>
<dbReference type="InterPro" id="IPR016454">
    <property type="entry name" value="Cysteine_dSase"/>
</dbReference>
<gene>
    <name evidence="13" type="ORF">IAA16_08685</name>
</gene>
<evidence type="ECO:0000256" key="4">
    <source>
        <dbReference type="ARBA" id="ARBA00012239"/>
    </source>
</evidence>
<dbReference type="InterPro" id="IPR020578">
    <property type="entry name" value="Aminotrans_V_PyrdxlP_BS"/>
</dbReference>
<dbReference type="NCBIfam" id="NF002806">
    <property type="entry name" value="PRK02948.1"/>
    <property type="match status" value="1"/>
</dbReference>
<organism evidence="13 14">
    <name type="scientific">Candidatus Treponema excrementipullorum</name>
    <dbReference type="NCBI Taxonomy" id="2838768"/>
    <lineage>
        <taxon>Bacteria</taxon>
        <taxon>Pseudomonadati</taxon>
        <taxon>Spirochaetota</taxon>
        <taxon>Spirochaetia</taxon>
        <taxon>Spirochaetales</taxon>
        <taxon>Treponemataceae</taxon>
        <taxon>Treponema</taxon>
    </lineage>
</organism>
<reference evidence="13" key="1">
    <citation type="journal article" date="2021" name="PeerJ">
        <title>Extensive microbial diversity within the chicken gut microbiome revealed by metagenomics and culture.</title>
        <authorList>
            <person name="Gilroy R."/>
            <person name="Ravi A."/>
            <person name="Getino M."/>
            <person name="Pursley I."/>
            <person name="Horton D.L."/>
            <person name="Alikhan N.F."/>
            <person name="Baker D."/>
            <person name="Gharbi K."/>
            <person name="Hall N."/>
            <person name="Watson M."/>
            <person name="Adriaenssens E.M."/>
            <person name="Foster-Nyarko E."/>
            <person name="Jarju S."/>
            <person name="Secka A."/>
            <person name="Antonio M."/>
            <person name="Oren A."/>
            <person name="Chaudhuri R.R."/>
            <person name="La Ragione R."/>
            <person name="Hildebrand F."/>
            <person name="Pallen M.J."/>
        </authorList>
    </citation>
    <scope>NUCLEOTIDE SEQUENCE</scope>
    <source>
        <strain evidence="13">Gambia15-2214</strain>
    </source>
</reference>
<dbReference type="Proteomes" id="UP000823914">
    <property type="component" value="Unassembled WGS sequence"/>
</dbReference>
<evidence type="ECO:0000256" key="8">
    <source>
        <dbReference type="ARBA" id="ARBA00023004"/>
    </source>
</evidence>
<proteinExistence type="inferred from homology"/>
<dbReference type="EC" id="2.8.1.7" evidence="4"/>
<dbReference type="PROSITE" id="PS00595">
    <property type="entry name" value="AA_TRANSFER_CLASS_5"/>
    <property type="match status" value="1"/>
</dbReference>
<dbReference type="EMBL" id="JAHLFV010000201">
    <property type="protein sequence ID" value="MBU3850628.1"/>
    <property type="molecule type" value="Genomic_DNA"/>
</dbReference>
<comment type="similarity">
    <text evidence="3">Belongs to the class-V pyridoxal-phosphate-dependent aminotransferase family. NifS/IscS subfamily.</text>
</comment>
<name>A0A9E2L2Q0_9SPIR</name>
<dbReference type="SUPFAM" id="SSF53383">
    <property type="entry name" value="PLP-dependent transferases"/>
    <property type="match status" value="1"/>
</dbReference>
<keyword evidence="9" id="KW-0411">Iron-sulfur</keyword>
<comment type="catalytic activity">
    <reaction evidence="10">
        <text>(sulfur carrier)-H + L-cysteine = (sulfur carrier)-SH + L-alanine</text>
        <dbReference type="Rhea" id="RHEA:43892"/>
        <dbReference type="Rhea" id="RHEA-COMP:14737"/>
        <dbReference type="Rhea" id="RHEA-COMP:14739"/>
        <dbReference type="ChEBI" id="CHEBI:29917"/>
        <dbReference type="ChEBI" id="CHEBI:35235"/>
        <dbReference type="ChEBI" id="CHEBI:57972"/>
        <dbReference type="ChEBI" id="CHEBI:64428"/>
        <dbReference type="EC" id="2.8.1.7"/>
    </reaction>
</comment>
<evidence type="ECO:0000256" key="3">
    <source>
        <dbReference type="ARBA" id="ARBA00006490"/>
    </source>
</evidence>
<dbReference type="GO" id="GO:0046872">
    <property type="term" value="F:metal ion binding"/>
    <property type="evidence" value="ECO:0007669"/>
    <property type="project" value="UniProtKB-KW"/>
</dbReference>
<reference evidence="13" key="2">
    <citation type="submission" date="2021-04" db="EMBL/GenBank/DDBJ databases">
        <authorList>
            <person name="Gilroy R."/>
        </authorList>
    </citation>
    <scope>NUCLEOTIDE SEQUENCE</scope>
    <source>
        <strain evidence="13">Gambia15-2214</strain>
    </source>
</reference>
<keyword evidence="6" id="KW-0479">Metal-binding</keyword>
<evidence type="ECO:0000313" key="14">
    <source>
        <dbReference type="Proteomes" id="UP000823914"/>
    </source>
</evidence>
<dbReference type="Gene3D" id="3.90.1150.10">
    <property type="entry name" value="Aspartate Aminotransferase, domain 1"/>
    <property type="match status" value="1"/>
</dbReference>
<evidence type="ECO:0000256" key="10">
    <source>
        <dbReference type="ARBA" id="ARBA00050776"/>
    </source>
</evidence>
<keyword evidence="5" id="KW-0808">Transferase</keyword>
<dbReference type="GO" id="GO:0031071">
    <property type="term" value="F:cysteine desulfurase activity"/>
    <property type="evidence" value="ECO:0007669"/>
    <property type="project" value="UniProtKB-EC"/>
</dbReference>
<keyword evidence="8" id="KW-0408">Iron</keyword>
<accession>A0A9E2L2Q0</accession>
<dbReference type="AlphaFoldDB" id="A0A9E2L2Q0"/>
<comment type="cofactor">
    <cofactor evidence="1 11">
        <name>pyridoxal 5'-phosphate</name>
        <dbReference type="ChEBI" id="CHEBI:597326"/>
    </cofactor>
</comment>
<evidence type="ECO:0000256" key="5">
    <source>
        <dbReference type="ARBA" id="ARBA00022679"/>
    </source>
</evidence>
<dbReference type="Gene3D" id="1.10.260.50">
    <property type="match status" value="1"/>
</dbReference>
<dbReference type="Gene3D" id="3.40.640.10">
    <property type="entry name" value="Type I PLP-dependent aspartate aminotransferase-like (Major domain)"/>
    <property type="match status" value="1"/>
</dbReference>
<comment type="caution">
    <text evidence="13">The sequence shown here is derived from an EMBL/GenBank/DDBJ whole genome shotgun (WGS) entry which is preliminary data.</text>
</comment>
<evidence type="ECO:0000259" key="12">
    <source>
        <dbReference type="Pfam" id="PF00266"/>
    </source>
</evidence>
<comment type="function">
    <text evidence="2">Catalyzes the removal of elemental sulfur atoms from cysteine to produce alanine. Seems to participate in the biosynthesis of the nitrogenase metalloclusters by providing the inorganic sulfur required for the Fe-S core formation.</text>
</comment>
<dbReference type="FunFam" id="3.40.640.10:FF:000084">
    <property type="entry name" value="IscS-like cysteine desulfurase"/>
    <property type="match status" value="1"/>
</dbReference>
<evidence type="ECO:0000256" key="9">
    <source>
        <dbReference type="ARBA" id="ARBA00023014"/>
    </source>
</evidence>
<sequence>MERIYLDYNATTPLSKEVFDFYVKELGEYANGSSLHEDGRKVAASIEKARKQVAHLINVDPKGVIFTSGGSESNNTVLNTMPEYAKKAGRSVIVTTAIEHPCVLEASRRLANNFGMEVIYLPVDEYGTVDMEAYKAALEKKPLLVSIMTANNEIGTIQDVKTLCAMAHQAGALFHTDAVQAVGKIPVDLKDWDVDYATISGHKIYGPKGIGALYIKPGSPIEPLIRGGHQEHGLRAGTYNGPAIAAFGYAAELAEEGLPEYEKHTRALRNRLRDGLLSAIPGIKINGHETNVLPNTLDVSFPGAEGEAILLHLDLLGVSASTGSACASASLDPSHVLMATGLGPELAHGSIRFSFGKYSKAEDVDYIVEKFPPVIEQLRKMSTVSYTHN</sequence>
<evidence type="ECO:0000256" key="6">
    <source>
        <dbReference type="ARBA" id="ARBA00022723"/>
    </source>
</evidence>
<dbReference type="GO" id="GO:0051536">
    <property type="term" value="F:iron-sulfur cluster binding"/>
    <property type="evidence" value="ECO:0007669"/>
    <property type="project" value="UniProtKB-KW"/>
</dbReference>
<dbReference type="PIRSF" id="PIRSF005572">
    <property type="entry name" value="NifS"/>
    <property type="match status" value="1"/>
</dbReference>
<evidence type="ECO:0000256" key="2">
    <source>
        <dbReference type="ARBA" id="ARBA00003120"/>
    </source>
</evidence>
<feature type="domain" description="Aminotransferase class V" evidence="12">
    <location>
        <begin position="4"/>
        <end position="366"/>
    </location>
</feature>